<organism evidence="1 2">
    <name type="scientific">Geobacter anodireducens</name>
    <dbReference type="NCBI Taxonomy" id="1340425"/>
    <lineage>
        <taxon>Bacteria</taxon>
        <taxon>Pseudomonadati</taxon>
        <taxon>Thermodesulfobacteriota</taxon>
        <taxon>Desulfuromonadia</taxon>
        <taxon>Geobacterales</taxon>
        <taxon>Geobacteraceae</taxon>
        <taxon>Geobacter</taxon>
    </lineage>
</organism>
<keyword evidence="2" id="KW-1185">Reference proteome</keyword>
<dbReference type="EMBL" id="JADBFD010000019">
    <property type="protein sequence ID" value="MBE2888955.1"/>
    <property type="molecule type" value="Genomic_DNA"/>
</dbReference>
<proteinExistence type="predicted"/>
<evidence type="ECO:0000313" key="2">
    <source>
        <dbReference type="Proteomes" id="UP000618926"/>
    </source>
</evidence>
<evidence type="ECO:0000313" key="1">
    <source>
        <dbReference type="EMBL" id="MBE2888955.1"/>
    </source>
</evidence>
<dbReference type="Proteomes" id="UP000618926">
    <property type="component" value="Unassembled WGS sequence"/>
</dbReference>
<accession>A0ABR9NXG5</accession>
<dbReference type="InterPro" id="IPR006522">
    <property type="entry name" value="Phage_virion_morphogenesis"/>
</dbReference>
<gene>
    <name evidence="1" type="ORF">IIE05_13375</name>
</gene>
<name>A0ABR9NXG5_9BACT</name>
<protein>
    <submittedName>
        <fullName evidence="1">Phage virion morphogenesis protein</fullName>
    </submittedName>
</protein>
<dbReference type="Pfam" id="PF05069">
    <property type="entry name" value="Phage_tail_S"/>
    <property type="match status" value="1"/>
</dbReference>
<reference evidence="1 2" key="1">
    <citation type="submission" date="2020-10" db="EMBL/GenBank/DDBJ databases">
        <title>Investigation of anaerobic biodegradation of phenanthrene by a sulfate-dependent Geobacter anodireducens strain PheS2.</title>
        <authorList>
            <person name="Zhang Z."/>
        </authorList>
    </citation>
    <scope>NUCLEOTIDE SEQUENCE [LARGE SCALE GENOMIC DNA]</scope>
    <source>
        <strain evidence="1 2">PheS2</strain>
    </source>
</reference>
<comment type="caution">
    <text evidence="1">The sequence shown here is derived from an EMBL/GenBank/DDBJ whole genome shotgun (WGS) entry which is preliminary data.</text>
</comment>
<sequence>MSQTDPDGNRWLPTKVISSYLGYVGTAKGATRRSAYTKDGRWRAAFSRYLENKKTLQLTGALRGDIHYQYDASSVIIGTSGRVPYAGIHQFGGMAGRGRRVRIPARSYLARNAGDGMEVSPRDRDMVILRIAAYLQN</sequence>